<reference evidence="2" key="1">
    <citation type="submission" date="2018-10" db="EMBL/GenBank/DDBJ databases">
        <title>Effector identification in a new, highly contiguous assembly of the strawberry crown rot pathogen Phytophthora cactorum.</title>
        <authorList>
            <person name="Armitage A.D."/>
            <person name="Nellist C.F."/>
            <person name="Bates H."/>
            <person name="Vickerstaff R.J."/>
            <person name="Harrison R.J."/>
        </authorList>
    </citation>
    <scope>NUCLEOTIDE SEQUENCE</scope>
    <source>
        <strain evidence="2">15-7</strain>
    </source>
</reference>
<accession>A0A8T0Y6P9</accession>
<dbReference type="Proteomes" id="UP000735874">
    <property type="component" value="Unassembled WGS sequence"/>
</dbReference>
<feature type="region of interest" description="Disordered" evidence="1">
    <location>
        <begin position="1"/>
        <end position="52"/>
    </location>
</feature>
<dbReference type="VEuPathDB" id="FungiDB:PC110_g20341"/>
<protein>
    <submittedName>
        <fullName evidence="2">Uncharacterized protein</fullName>
    </submittedName>
</protein>
<dbReference type="EMBL" id="RCMG01001470">
    <property type="protein sequence ID" value="KAG2826569.1"/>
    <property type="molecule type" value="Genomic_DNA"/>
</dbReference>
<evidence type="ECO:0000313" key="2">
    <source>
        <dbReference type="EMBL" id="KAG2826569.1"/>
    </source>
</evidence>
<organism evidence="2 3">
    <name type="scientific">Phytophthora cactorum</name>
    <dbReference type="NCBI Taxonomy" id="29920"/>
    <lineage>
        <taxon>Eukaryota</taxon>
        <taxon>Sar</taxon>
        <taxon>Stramenopiles</taxon>
        <taxon>Oomycota</taxon>
        <taxon>Peronosporomycetes</taxon>
        <taxon>Peronosporales</taxon>
        <taxon>Peronosporaceae</taxon>
        <taxon>Phytophthora</taxon>
    </lineage>
</organism>
<dbReference type="AlphaFoldDB" id="A0A8T0Y6P9"/>
<sequence>MPPRRPVAGVDNSTASTKKQSARKKKKIVPPPLPPDYVSPAKKRREELDKMSQQDIGTVKGLQEYIGRGMPQNEKVTFYARFLWKPHLEYNTGNSSWRLHKYDAANDQPIDELLSIYYDGYDDGKASADHVLATVSIWEDWDGTTNCPDLATSSSSSALQAFGCTKATASSSPLVSTIWSTKFPDSAPSSVRAGTTRSITNC</sequence>
<proteinExistence type="predicted"/>
<name>A0A8T0Y6P9_9STRA</name>
<gene>
    <name evidence="2" type="ORF">PC113_g21743</name>
</gene>
<evidence type="ECO:0000313" key="3">
    <source>
        <dbReference type="Proteomes" id="UP000735874"/>
    </source>
</evidence>
<comment type="caution">
    <text evidence="2">The sequence shown here is derived from an EMBL/GenBank/DDBJ whole genome shotgun (WGS) entry which is preliminary data.</text>
</comment>
<evidence type="ECO:0000256" key="1">
    <source>
        <dbReference type="SAM" id="MobiDB-lite"/>
    </source>
</evidence>